<dbReference type="PROSITE" id="PS50883">
    <property type="entry name" value="EAL"/>
    <property type="match status" value="1"/>
</dbReference>
<dbReference type="InterPro" id="IPR001633">
    <property type="entry name" value="EAL_dom"/>
</dbReference>
<feature type="coiled-coil region" evidence="1">
    <location>
        <begin position="187"/>
        <end position="214"/>
    </location>
</feature>
<dbReference type="SMART" id="SM00052">
    <property type="entry name" value="EAL"/>
    <property type="match status" value="1"/>
</dbReference>
<evidence type="ECO:0000313" key="4">
    <source>
        <dbReference type="EMBL" id="VAX11949.1"/>
    </source>
</evidence>
<protein>
    <submittedName>
        <fullName evidence="4">Diguanylate cyclase/phosphodiesterase (GGDEF &amp; EAL domains) with PAS/PAC sensor(S)</fullName>
    </submittedName>
</protein>
<dbReference type="SMART" id="SM00267">
    <property type="entry name" value="GGDEF"/>
    <property type="match status" value="1"/>
</dbReference>
<feature type="domain" description="EAL" evidence="2">
    <location>
        <begin position="389"/>
        <end position="641"/>
    </location>
</feature>
<dbReference type="Gene3D" id="3.30.70.270">
    <property type="match status" value="1"/>
</dbReference>
<reference evidence="4" key="1">
    <citation type="submission" date="2018-06" db="EMBL/GenBank/DDBJ databases">
        <authorList>
            <person name="Zhirakovskaya E."/>
        </authorList>
    </citation>
    <scope>NUCLEOTIDE SEQUENCE</scope>
</reference>
<dbReference type="InterPro" id="IPR052155">
    <property type="entry name" value="Biofilm_reg_signaling"/>
</dbReference>
<dbReference type="SUPFAM" id="SSF55781">
    <property type="entry name" value="GAF domain-like"/>
    <property type="match status" value="1"/>
</dbReference>
<dbReference type="PANTHER" id="PTHR44757:SF2">
    <property type="entry name" value="BIOFILM ARCHITECTURE MAINTENANCE PROTEIN MBAA"/>
    <property type="match status" value="1"/>
</dbReference>
<dbReference type="InterPro" id="IPR000160">
    <property type="entry name" value="GGDEF_dom"/>
</dbReference>
<dbReference type="EMBL" id="UOFZ01000006">
    <property type="protein sequence ID" value="VAX11949.1"/>
    <property type="molecule type" value="Genomic_DNA"/>
</dbReference>
<dbReference type="InterPro" id="IPR043128">
    <property type="entry name" value="Rev_trsase/Diguanyl_cyclase"/>
</dbReference>
<evidence type="ECO:0000259" key="3">
    <source>
        <dbReference type="PROSITE" id="PS50887"/>
    </source>
</evidence>
<evidence type="ECO:0000259" key="2">
    <source>
        <dbReference type="PROSITE" id="PS50883"/>
    </source>
</evidence>
<accession>A0A3B1B0S2</accession>
<dbReference type="InterPro" id="IPR035919">
    <property type="entry name" value="EAL_sf"/>
</dbReference>
<dbReference type="AlphaFoldDB" id="A0A3B1B0S2"/>
<dbReference type="SUPFAM" id="SSF141868">
    <property type="entry name" value="EAL domain-like"/>
    <property type="match status" value="1"/>
</dbReference>
<dbReference type="CDD" id="cd01949">
    <property type="entry name" value="GGDEF"/>
    <property type="match status" value="1"/>
</dbReference>
<dbReference type="InterPro" id="IPR029016">
    <property type="entry name" value="GAF-like_dom_sf"/>
</dbReference>
<dbReference type="PROSITE" id="PS50887">
    <property type="entry name" value="GGDEF"/>
    <property type="match status" value="1"/>
</dbReference>
<feature type="domain" description="GGDEF" evidence="3">
    <location>
        <begin position="249"/>
        <end position="380"/>
    </location>
</feature>
<gene>
    <name evidence="4" type="ORF">MNBD_GAMMA24-2474</name>
</gene>
<dbReference type="InterPro" id="IPR003018">
    <property type="entry name" value="GAF"/>
</dbReference>
<dbReference type="Pfam" id="PF00563">
    <property type="entry name" value="EAL"/>
    <property type="match status" value="1"/>
</dbReference>
<dbReference type="SMART" id="SM00065">
    <property type="entry name" value="GAF"/>
    <property type="match status" value="1"/>
</dbReference>
<dbReference type="SUPFAM" id="SSF55073">
    <property type="entry name" value="Nucleotide cyclase"/>
    <property type="match status" value="1"/>
</dbReference>
<dbReference type="Pfam" id="PF00990">
    <property type="entry name" value="GGDEF"/>
    <property type="match status" value="1"/>
</dbReference>
<organism evidence="4">
    <name type="scientific">hydrothermal vent metagenome</name>
    <dbReference type="NCBI Taxonomy" id="652676"/>
    <lineage>
        <taxon>unclassified sequences</taxon>
        <taxon>metagenomes</taxon>
        <taxon>ecological metagenomes</taxon>
    </lineage>
</organism>
<dbReference type="NCBIfam" id="TIGR00254">
    <property type="entry name" value="GGDEF"/>
    <property type="match status" value="1"/>
</dbReference>
<dbReference type="Gene3D" id="3.30.450.40">
    <property type="match status" value="1"/>
</dbReference>
<sequence>MADKGLHLQVPDVMDLEQDLHHREAEVEMLQETFAEIGSELDLERVFHIVVERARELVDAQTLLIPILDDNCETYTYRGGAGVNADEIMGESLPLDFGICGWVWRHKKAWWRGVLDELNDEERNYWEKEAGSVILVPLQGKKHFLGGIAGINKRGGGDFDRRDLNMLSLFASIVSIAIENAMAVQKMEEARELTENYQTQLQRLNRQLIESNRELEYLSLYDTITGLPNRSLFRDRFSQHLALAQRQGQGFALLLIDLNNFKEINETLGHERGDQVLKNVARRFQAYLDGNSILSRLGGDEFALLLPDVDRAQGLQHAARLLLQLDAPFNIDNMAIAVSANIGVSLFPEHGDDISTLLRHTDLAMFRAKSGKQGVSLYDPLADHSSPSMLTMSADLRKALEEKQFELYYQVKVHLEDGRIDSVEALGRWHHPLRGQVPPSLFIHVLEQTGMIDRYTHWVIETAIEQIMAWRKQRLDIRIAVNISTQTLMNPDFKIYLERLETLADIGSNLQFEITENLFLSDYERLCETLNYIRQLGITLSIDDFGTGYSSLGRLKKLPVSELKIDRSFIMDMDKNADDKIIVLSTIELAYNLGLKVVAEGVESETTYQHLLEMGCDMVQGFLISKAVPARKLEKFLLGRRHH</sequence>
<dbReference type="CDD" id="cd01948">
    <property type="entry name" value="EAL"/>
    <property type="match status" value="1"/>
</dbReference>
<dbReference type="InterPro" id="IPR029787">
    <property type="entry name" value="Nucleotide_cyclase"/>
</dbReference>
<dbReference type="PANTHER" id="PTHR44757">
    <property type="entry name" value="DIGUANYLATE CYCLASE DGCP"/>
    <property type="match status" value="1"/>
</dbReference>
<keyword evidence="1" id="KW-0175">Coiled coil</keyword>
<evidence type="ECO:0000256" key="1">
    <source>
        <dbReference type="SAM" id="Coils"/>
    </source>
</evidence>
<proteinExistence type="predicted"/>
<name>A0A3B1B0S2_9ZZZZ</name>
<dbReference type="Gene3D" id="3.20.20.450">
    <property type="entry name" value="EAL domain"/>
    <property type="match status" value="1"/>
</dbReference>
<dbReference type="Pfam" id="PF13185">
    <property type="entry name" value="GAF_2"/>
    <property type="match status" value="1"/>
</dbReference>